<dbReference type="InterPro" id="IPR036821">
    <property type="entry name" value="Peptide_deformylase_sf"/>
</dbReference>
<feature type="binding site" evidence="6">
    <location>
        <position position="94"/>
    </location>
    <ligand>
        <name>Fe cation</name>
        <dbReference type="ChEBI" id="CHEBI:24875"/>
    </ligand>
</feature>
<dbReference type="NCBIfam" id="TIGR00079">
    <property type="entry name" value="pept_deformyl"/>
    <property type="match status" value="1"/>
</dbReference>
<dbReference type="PIRSF" id="PIRSF004749">
    <property type="entry name" value="Pep_def"/>
    <property type="match status" value="1"/>
</dbReference>
<dbReference type="PRINTS" id="PR01576">
    <property type="entry name" value="PDEFORMYLASE"/>
</dbReference>
<reference evidence="7 8" key="1">
    <citation type="submission" date="2014-03" db="EMBL/GenBank/DDBJ databases">
        <title>The draft genome sequence of Thalassospira mesophila JCM 18969.</title>
        <authorList>
            <person name="Lai Q."/>
            <person name="Shao Z."/>
        </authorList>
    </citation>
    <scope>NUCLEOTIDE SEQUENCE [LARGE SCALE GENOMIC DNA]</scope>
    <source>
        <strain evidence="7 8">JCM 18969</strain>
    </source>
</reference>
<comment type="catalytic activity">
    <reaction evidence="6">
        <text>N-terminal N-formyl-L-methionyl-[peptide] + H2O = N-terminal L-methionyl-[peptide] + formate</text>
        <dbReference type="Rhea" id="RHEA:24420"/>
        <dbReference type="Rhea" id="RHEA-COMP:10639"/>
        <dbReference type="Rhea" id="RHEA-COMP:10640"/>
        <dbReference type="ChEBI" id="CHEBI:15377"/>
        <dbReference type="ChEBI" id="CHEBI:15740"/>
        <dbReference type="ChEBI" id="CHEBI:49298"/>
        <dbReference type="ChEBI" id="CHEBI:64731"/>
        <dbReference type="EC" id="3.5.1.88"/>
    </reaction>
</comment>
<dbReference type="Pfam" id="PF01327">
    <property type="entry name" value="Pep_deformylase"/>
    <property type="match status" value="1"/>
</dbReference>
<dbReference type="FunFam" id="3.90.45.10:FF:000001">
    <property type="entry name" value="Peptide deformylase"/>
    <property type="match status" value="1"/>
</dbReference>
<protein>
    <recommendedName>
        <fullName evidence="6">Peptide deformylase</fullName>
        <shortName evidence="6">PDF</shortName>
        <ecNumber evidence="6">3.5.1.88</ecNumber>
    </recommendedName>
    <alternativeName>
        <fullName evidence="6">Polypeptide deformylase</fullName>
    </alternativeName>
</protein>
<feature type="binding site" evidence="6">
    <location>
        <position position="140"/>
    </location>
    <ligand>
        <name>Fe cation</name>
        <dbReference type="ChEBI" id="CHEBI:24875"/>
    </ligand>
</feature>
<keyword evidence="3 6" id="KW-0378">Hydrolase</keyword>
<comment type="caution">
    <text evidence="7">The sequence shown here is derived from an EMBL/GenBank/DDBJ whole genome shotgun (WGS) entry which is preliminary data.</text>
</comment>
<evidence type="ECO:0000256" key="6">
    <source>
        <dbReference type="HAMAP-Rule" id="MF_00163"/>
    </source>
</evidence>
<dbReference type="PANTHER" id="PTHR10458:SF22">
    <property type="entry name" value="PEPTIDE DEFORMYLASE"/>
    <property type="match status" value="1"/>
</dbReference>
<dbReference type="AlphaFoldDB" id="A0A1Y2KXD9"/>
<dbReference type="SUPFAM" id="SSF56420">
    <property type="entry name" value="Peptide deformylase"/>
    <property type="match status" value="1"/>
</dbReference>
<keyword evidence="2 6" id="KW-0479">Metal-binding</keyword>
<gene>
    <name evidence="6" type="primary">def</name>
    <name evidence="7" type="ORF">TMES_16155</name>
</gene>
<dbReference type="OrthoDB" id="9804313at2"/>
<dbReference type="GO" id="GO:0046872">
    <property type="term" value="F:metal ion binding"/>
    <property type="evidence" value="ECO:0007669"/>
    <property type="project" value="UniProtKB-KW"/>
</dbReference>
<evidence type="ECO:0000256" key="3">
    <source>
        <dbReference type="ARBA" id="ARBA00022801"/>
    </source>
</evidence>
<dbReference type="EC" id="3.5.1.88" evidence="6"/>
<keyword evidence="4 6" id="KW-0648">Protein biosynthesis</keyword>
<sequence length="172" mass="19373">MALREILIVPDPRLKQECDPVSEVNDDIRQILDDMLETMYDAPGIGLAGPQIGVMKRLIVLDVSEDKETPAPLKMVNPEIIWESEDCAVYQEGCLSIPDQYADVERPLEVGVRYLDENGKEHEIEADGLLATCIQHEVDHLDGILFTDYLSALKRNMILKKVIKLQKSKKSA</sequence>
<dbReference type="RefSeq" id="WP_085584425.1">
    <property type="nucleotide sequence ID" value="NZ_JFKA01000008.1"/>
</dbReference>
<comment type="function">
    <text evidence="6">Removes the formyl group from the N-terminal Met of newly synthesized proteins. Requires at least a dipeptide for an efficient rate of reaction. N-terminal L-methionine is a prerequisite for activity but the enzyme has broad specificity at other positions.</text>
</comment>
<proteinExistence type="inferred from homology"/>
<dbReference type="EMBL" id="JFKA01000008">
    <property type="protein sequence ID" value="OSQ36985.1"/>
    <property type="molecule type" value="Genomic_DNA"/>
</dbReference>
<feature type="binding site" evidence="6">
    <location>
        <position position="136"/>
    </location>
    <ligand>
        <name>Fe cation</name>
        <dbReference type="ChEBI" id="CHEBI:24875"/>
    </ligand>
</feature>
<evidence type="ECO:0000256" key="2">
    <source>
        <dbReference type="ARBA" id="ARBA00022723"/>
    </source>
</evidence>
<accession>A0A1Y2KXD9</accession>
<dbReference type="CDD" id="cd00487">
    <property type="entry name" value="Pep_deformylase"/>
    <property type="match status" value="1"/>
</dbReference>
<feature type="active site" evidence="6">
    <location>
        <position position="137"/>
    </location>
</feature>
<keyword evidence="8" id="KW-1185">Reference proteome</keyword>
<evidence type="ECO:0000313" key="7">
    <source>
        <dbReference type="EMBL" id="OSQ36985.1"/>
    </source>
</evidence>
<dbReference type="NCBIfam" id="NF001159">
    <property type="entry name" value="PRK00150.1-3"/>
    <property type="match status" value="1"/>
</dbReference>
<dbReference type="InterPro" id="IPR023635">
    <property type="entry name" value="Peptide_deformylase"/>
</dbReference>
<dbReference type="GO" id="GO:0006412">
    <property type="term" value="P:translation"/>
    <property type="evidence" value="ECO:0007669"/>
    <property type="project" value="UniProtKB-UniRule"/>
</dbReference>
<keyword evidence="5 6" id="KW-0408">Iron</keyword>
<dbReference type="HAMAP" id="MF_00163">
    <property type="entry name" value="Pep_deformylase"/>
    <property type="match status" value="1"/>
</dbReference>
<name>A0A1Y2KXD9_9PROT</name>
<evidence type="ECO:0000256" key="4">
    <source>
        <dbReference type="ARBA" id="ARBA00022917"/>
    </source>
</evidence>
<dbReference type="GO" id="GO:0042586">
    <property type="term" value="F:peptide deformylase activity"/>
    <property type="evidence" value="ECO:0007669"/>
    <property type="project" value="UniProtKB-UniRule"/>
</dbReference>
<dbReference type="STRING" id="1293891.TMES_16155"/>
<evidence type="ECO:0000256" key="1">
    <source>
        <dbReference type="ARBA" id="ARBA00010759"/>
    </source>
</evidence>
<comment type="similarity">
    <text evidence="1 6">Belongs to the polypeptide deformylase family.</text>
</comment>
<dbReference type="Proteomes" id="UP000193391">
    <property type="component" value="Unassembled WGS sequence"/>
</dbReference>
<comment type="cofactor">
    <cofactor evidence="6">
        <name>Fe(2+)</name>
        <dbReference type="ChEBI" id="CHEBI:29033"/>
    </cofactor>
    <text evidence="6">Binds 1 Fe(2+) ion.</text>
</comment>
<dbReference type="PANTHER" id="PTHR10458">
    <property type="entry name" value="PEPTIDE DEFORMYLASE"/>
    <property type="match status" value="1"/>
</dbReference>
<organism evidence="7 8">
    <name type="scientific">Thalassospira mesophila</name>
    <dbReference type="NCBI Taxonomy" id="1293891"/>
    <lineage>
        <taxon>Bacteria</taxon>
        <taxon>Pseudomonadati</taxon>
        <taxon>Pseudomonadota</taxon>
        <taxon>Alphaproteobacteria</taxon>
        <taxon>Rhodospirillales</taxon>
        <taxon>Thalassospiraceae</taxon>
        <taxon>Thalassospira</taxon>
    </lineage>
</organism>
<dbReference type="Gene3D" id="3.90.45.10">
    <property type="entry name" value="Peptide deformylase"/>
    <property type="match status" value="1"/>
</dbReference>
<evidence type="ECO:0000313" key="8">
    <source>
        <dbReference type="Proteomes" id="UP000193391"/>
    </source>
</evidence>
<evidence type="ECO:0000256" key="5">
    <source>
        <dbReference type="ARBA" id="ARBA00023004"/>
    </source>
</evidence>